<name>A0A256AC15_9FLAO</name>
<protein>
    <submittedName>
        <fullName evidence="1">Uncharacterized protein</fullName>
    </submittedName>
</protein>
<accession>A0A256AC15</accession>
<dbReference type="EMBL" id="NOXX01000042">
    <property type="protein sequence ID" value="OYQ51236.1"/>
    <property type="molecule type" value="Genomic_DNA"/>
</dbReference>
<keyword evidence="2" id="KW-1185">Reference proteome</keyword>
<organism evidence="1 2">
    <name type="scientific">Flavobacterium aurantiibacter</name>
    <dbReference type="NCBI Taxonomy" id="2023067"/>
    <lineage>
        <taxon>Bacteria</taxon>
        <taxon>Pseudomonadati</taxon>
        <taxon>Bacteroidota</taxon>
        <taxon>Flavobacteriia</taxon>
        <taxon>Flavobacteriales</taxon>
        <taxon>Flavobacteriaceae</taxon>
        <taxon>Flavobacterium</taxon>
    </lineage>
</organism>
<dbReference type="AlphaFoldDB" id="A0A256AC15"/>
<dbReference type="Proteomes" id="UP000216035">
    <property type="component" value="Unassembled WGS sequence"/>
</dbReference>
<evidence type="ECO:0000313" key="1">
    <source>
        <dbReference type="EMBL" id="OYQ51236.1"/>
    </source>
</evidence>
<reference evidence="1 2" key="1">
    <citation type="submission" date="2017-07" db="EMBL/GenBank/DDBJ databases">
        <title>Flavobacterium cyanobacteriorum sp. nov., isolated from cyanobacterial aggregates in a eutrophic lake.</title>
        <authorList>
            <person name="Cai H."/>
        </authorList>
    </citation>
    <scope>NUCLEOTIDE SEQUENCE [LARGE SCALE GENOMIC DNA]</scope>
    <source>
        <strain evidence="1 2">TH167</strain>
    </source>
</reference>
<sequence>MNSEIIIYQNPKGNLKFEVGKQRENVWLTEDYMATLFVKARDIINEYLIFAEGLLGKKWLFGFSE</sequence>
<dbReference type="OrthoDB" id="9802752at2"/>
<comment type="caution">
    <text evidence="1">The sequence shown here is derived from an EMBL/GenBank/DDBJ whole genome shotgun (WGS) entry which is preliminary data.</text>
</comment>
<evidence type="ECO:0000313" key="2">
    <source>
        <dbReference type="Proteomes" id="UP000216035"/>
    </source>
</evidence>
<gene>
    <name evidence="1" type="ORF">CHX27_00430</name>
</gene>
<dbReference type="RefSeq" id="WP_094484820.1">
    <property type="nucleotide sequence ID" value="NZ_NOXX01000042.1"/>
</dbReference>
<proteinExistence type="predicted"/>